<dbReference type="Proteomes" id="UP000443000">
    <property type="component" value="Unassembled WGS sequence"/>
</dbReference>
<sequence>MASEFTSEQSAALSRFKAKQGRQWKSRLIALWVSGRDDRAEDGALLRQVRNSLGVDGLASLKI</sequence>
<accession>A0A6G1W944</accession>
<keyword evidence="4" id="KW-1185">Reference proteome</keyword>
<dbReference type="RefSeq" id="WP_095025975.1">
    <property type="nucleotide sequence ID" value="NZ_WIVT01000038.1"/>
</dbReference>
<reference evidence="3 4" key="1">
    <citation type="submission" date="2019-10" db="EMBL/GenBank/DDBJ databases">
        <title>Evaluation of single-gene subtyping targets for Pseudomonas.</title>
        <authorList>
            <person name="Reichler S.J."/>
            <person name="Orsi R.H."/>
            <person name="Wiedmann M."/>
            <person name="Martin N.H."/>
            <person name="Murphy S.I."/>
        </authorList>
    </citation>
    <scope>NUCLEOTIDE SEQUENCE [LARGE SCALE GENOMIC DNA]</scope>
    <source>
        <strain evidence="1 4">FSL R10-0802</strain>
        <strain evidence="2 3">FSL R10-1594</strain>
    </source>
</reference>
<evidence type="ECO:0000313" key="1">
    <source>
        <dbReference type="EMBL" id="MQT27540.1"/>
    </source>
</evidence>
<dbReference type="OrthoDB" id="9182903at2"/>
<evidence type="ECO:0000313" key="4">
    <source>
        <dbReference type="Proteomes" id="UP000713985"/>
    </source>
</evidence>
<dbReference type="AlphaFoldDB" id="A0A6G1W944"/>
<evidence type="ECO:0000313" key="2">
    <source>
        <dbReference type="EMBL" id="MQU18928.1"/>
    </source>
</evidence>
<protein>
    <submittedName>
        <fullName evidence="2">Uncharacterized protein</fullName>
    </submittedName>
</protein>
<organism evidence="2 3">
    <name type="scientific">Pseudomonas helleri</name>
    <dbReference type="NCBI Taxonomy" id="1608996"/>
    <lineage>
        <taxon>Bacteria</taxon>
        <taxon>Pseudomonadati</taxon>
        <taxon>Pseudomonadota</taxon>
        <taxon>Gammaproteobacteria</taxon>
        <taxon>Pseudomonadales</taxon>
        <taxon>Pseudomonadaceae</taxon>
        <taxon>Pseudomonas</taxon>
    </lineage>
</organism>
<name>A0A6G1W944_9PSED</name>
<dbReference type="Proteomes" id="UP000713985">
    <property type="component" value="Unassembled WGS sequence"/>
</dbReference>
<dbReference type="EMBL" id="WIVT01000038">
    <property type="protein sequence ID" value="MQU18928.1"/>
    <property type="molecule type" value="Genomic_DNA"/>
</dbReference>
<proteinExistence type="predicted"/>
<dbReference type="EMBL" id="WIWP01000036">
    <property type="protein sequence ID" value="MQT27540.1"/>
    <property type="molecule type" value="Genomic_DNA"/>
</dbReference>
<comment type="caution">
    <text evidence="2">The sequence shown here is derived from an EMBL/GenBank/DDBJ whole genome shotgun (WGS) entry which is preliminary data.</text>
</comment>
<gene>
    <name evidence="2" type="ORF">GHN41_21115</name>
    <name evidence="1" type="ORF">GHN94_17145</name>
</gene>
<evidence type="ECO:0000313" key="3">
    <source>
        <dbReference type="Proteomes" id="UP000443000"/>
    </source>
</evidence>